<evidence type="ECO:0000313" key="3">
    <source>
        <dbReference type="Proteomes" id="UP001596528"/>
    </source>
</evidence>
<proteinExistence type="predicted"/>
<accession>A0ABW2V8U6</accession>
<sequence length="227" mass="26188">MKKLLFVCSVASTTLLSGCLADHQDEINALRKQILEQERAIDSLQAQLEKEVKKSKALEERFGPWKEWIPIRIDQNSIAISAASNLIFGNEFSLTGTPSEHAHVLANHLALSTYKEIENPETDNTISLLKEGHYRNIYLPSDPYLLFLFPEPFPIRIHTVAQPAPKELEPLEILLIIKNKRPYLYFKEPDETYSGYALKDYSQYNFDLLFVAPLDYYANKLYFFNNN</sequence>
<organism evidence="2 3">
    <name type="scientific">Paenibacillus thermoaerophilus</name>
    <dbReference type="NCBI Taxonomy" id="1215385"/>
    <lineage>
        <taxon>Bacteria</taxon>
        <taxon>Bacillati</taxon>
        <taxon>Bacillota</taxon>
        <taxon>Bacilli</taxon>
        <taxon>Bacillales</taxon>
        <taxon>Paenibacillaceae</taxon>
        <taxon>Paenibacillus</taxon>
    </lineage>
</organism>
<keyword evidence="3" id="KW-1185">Reference proteome</keyword>
<comment type="caution">
    <text evidence="2">The sequence shown here is derived from an EMBL/GenBank/DDBJ whole genome shotgun (WGS) entry which is preliminary data.</text>
</comment>
<evidence type="ECO:0000256" key="1">
    <source>
        <dbReference type="SAM" id="Coils"/>
    </source>
</evidence>
<keyword evidence="1" id="KW-0175">Coiled coil</keyword>
<dbReference type="Proteomes" id="UP001596528">
    <property type="component" value="Unassembled WGS sequence"/>
</dbReference>
<dbReference type="EMBL" id="JBHTGQ010000056">
    <property type="protein sequence ID" value="MFC7751646.1"/>
    <property type="molecule type" value="Genomic_DNA"/>
</dbReference>
<name>A0ABW2V8U6_9BACL</name>
<protein>
    <recommendedName>
        <fullName evidence="4">Lipoprotein</fullName>
    </recommendedName>
</protein>
<feature type="coiled-coil region" evidence="1">
    <location>
        <begin position="20"/>
        <end position="61"/>
    </location>
</feature>
<reference evidence="3" key="1">
    <citation type="journal article" date="2019" name="Int. J. Syst. Evol. Microbiol.">
        <title>The Global Catalogue of Microorganisms (GCM) 10K type strain sequencing project: providing services to taxonomists for standard genome sequencing and annotation.</title>
        <authorList>
            <consortium name="The Broad Institute Genomics Platform"/>
            <consortium name="The Broad Institute Genome Sequencing Center for Infectious Disease"/>
            <person name="Wu L."/>
            <person name="Ma J."/>
        </authorList>
    </citation>
    <scope>NUCLEOTIDE SEQUENCE [LARGE SCALE GENOMIC DNA]</scope>
    <source>
        <strain evidence="3">JCM 18657</strain>
    </source>
</reference>
<gene>
    <name evidence="2" type="ORF">ACFQWB_17160</name>
</gene>
<dbReference type="RefSeq" id="WP_138790790.1">
    <property type="nucleotide sequence ID" value="NZ_JBHTGQ010000056.1"/>
</dbReference>
<evidence type="ECO:0008006" key="4">
    <source>
        <dbReference type="Google" id="ProtNLM"/>
    </source>
</evidence>
<evidence type="ECO:0000313" key="2">
    <source>
        <dbReference type="EMBL" id="MFC7751646.1"/>
    </source>
</evidence>
<dbReference type="PROSITE" id="PS51257">
    <property type="entry name" value="PROKAR_LIPOPROTEIN"/>
    <property type="match status" value="1"/>
</dbReference>